<feature type="compositionally biased region" description="Basic and acidic residues" evidence="1">
    <location>
        <begin position="1"/>
        <end position="12"/>
    </location>
</feature>
<feature type="compositionally biased region" description="Basic and acidic residues" evidence="1">
    <location>
        <begin position="69"/>
        <end position="92"/>
    </location>
</feature>
<sequence length="112" mass="12040">MCRFPFDEERGRGPAARGGETKRLLLRHGRVELQDFDRATNGPGAPFGAPSSRDPANKLGDPVRAAQRGHPEGPSRHEGEPVGRGAAHHDAVDGLPVSGLGNLRACCLPWMW</sequence>
<dbReference type="EMBL" id="BT064988">
    <property type="protein sequence ID" value="ACN30864.1"/>
    <property type="molecule type" value="mRNA"/>
</dbReference>
<feature type="region of interest" description="Disordered" evidence="1">
    <location>
        <begin position="1"/>
        <end position="22"/>
    </location>
</feature>
<evidence type="ECO:0000256" key="1">
    <source>
        <dbReference type="SAM" id="MobiDB-lite"/>
    </source>
</evidence>
<evidence type="ECO:0000313" key="2">
    <source>
        <dbReference type="EMBL" id="ACN30864.1"/>
    </source>
</evidence>
<name>C0P9L9_MAIZE</name>
<protein>
    <submittedName>
        <fullName evidence="2">Uncharacterized protein</fullName>
    </submittedName>
</protein>
<reference evidence="2" key="2">
    <citation type="submission" date="2012-06" db="EMBL/GenBank/DDBJ databases">
        <authorList>
            <person name="Yu Y."/>
            <person name="Currie J."/>
            <person name="Lomeli R."/>
            <person name="Angelova A."/>
            <person name="Collura K."/>
            <person name="Wissotski M."/>
            <person name="Campos D."/>
            <person name="Kudrna D."/>
            <person name="Golser W."/>
            <person name="Ashely E."/>
            <person name="Descour A."/>
            <person name="Fernandes J."/>
            <person name="Soderlund C."/>
            <person name="Walbot V."/>
        </authorList>
    </citation>
    <scope>NUCLEOTIDE SEQUENCE</scope>
    <source>
        <strain evidence="2">B73</strain>
    </source>
</reference>
<reference evidence="2" key="1">
    <citation type="journal article" date="2009" name="PLoS Genet.">
        <title>Sequencing, mapping, and analysis of 27,455 maize full-length cDNAs.</title>
        <authorList>
            <person name="Soderlund C."/>
            <person name="Descour A."/>
            <person name="Kudrna D."/>
            <person name="Bomhoff M."/>
            <person name="Boyd L."/>
            <person name="Currie J."/>
            <person name="Angelova A."/>
            <person name="Collura K."/>
            <person name="Wissotski M."/>
            <person name="Ashley E."/>
            <person name="Morrow D."/>
            <person name="Fernandes J."/>
            <person name="Walbot V."/>
            <person name="Yu Y."/>
        </authorList>
    </citation>
    <scope>NUCLEOTIDE SEQUENCE</scope>
    <source>
        <strain evidence="2">B73</strain>
    </source>
</reference>
<organism evidence="2">
    <name type="scientific">Zea mays</name>
    <name type="common">Maize</name>
    <dbReference type="NCBI Taxonomy" id="4577"/>
    <lineage>
        <taxon>Eukaryota</taxon>
        <taxon>Viridiplantae</taxon>
        <taxon>Streptophyta</taxon>
        <taxon>Embryophyta</taxon>
        <taxon>Tracheophyta</taxon>
        <taxon>Spermatophyta</taxon>
        <taxon>Magnoliopsida</taxon>
        <taxon>Liliopsida</taxon>
        <taxon>Poales</taxon>
        <taxon>Poaceae</taxon>
        <taxon>PACMAD clade</taxon>
        <taxon>Panicoideae</taxon>
        <taxon>Andropogonodae</taxon>
        <taxon>Andropogoneae</taxon>
        <taxon>Tripsacinae</taxon>
        <taxon>Zea</taxon>
    </lineage>
</organism>
<dbReference type="AlphaFoldDB" id="C0P9L9"/>
<proteinExistence type="evidence at transcript level"/>
<accession>C0P9L9</accession>
<feature type="region of interest" description="Disordered" evidence="1">
    <location>
        <begin position="34"/>
        <end position="95"/>
    </location>
</feature>